<feature type="domain" description="VOC" evidence="3">
    <location>
        <begin position="28"/>
        <end position="153"/>
    </location>
</feature>
<dbReference type="GO" id="GO:0004493">
    <property type="term" value="F:methylmalonyl-CoA epimerase activity"/>
    <property type="evidence" value="ECO:0007669"/>
    <property type="project" value="TreeGrafter"/>
</dbReference>
<dbReference type="PROSITE" id="PS51819">
    <property type="entry name" value="VOC"/>
    <property type="match status" value="2"/>
</dbReference>
<dbReference type="GO" id="GO:0046491">
    <property type="term" value="P:L-methylmalonyl-CoA metabolic process"/>
    <property type="evidence" value="ECO:0007669"/>
    <property type="project" value="TreeGrafter"/>
</dbReference>
<feature type="region of interest" description="Disordered" evidence="2">
    <location>
        <begin position="1"/>
        <end position="25"/>
    </location>
</feature>
<keyword evidence="5" id="KW-1185">Reference proteome</keyword>
<gene>
    <name evidence="4" type="ORF">SAMN05444695_10422</name>
</gene>
<reference evidence="4 5" key="1">
    <citation type="submission" date="2016-10" db="EMBL/GenBank/DDBJ databases">
        <authorList>
            <person name="de Groot N.N."/>
        </authorList>
    </citation>
    <scope>NUCLEOTIDE SEQUENCE [LARGE SCALE GENOMIC DNA]</scope>
    <source>
        <strain evidence="4 5">DSM 44892</strain>
    </source>
</reference>
<accession>A0A1G8GA50</accession>
<dbReference type="InterPro" id="IPR037523">
    <property type="entry name" value="VOC_core"/>
</dbReference>
<protein>
    <submittedName>
        <fullName evidence="4">Catechol 2,3-dioxygenase</fullName>
    </submittedName>
</protein>
<dbReference type="Gene3D" id="3.10.180.10">
    <property type="entry name" value="2,3-Dihydroxybiphenyl 1,2-Dioxygenase, domain 1"/>
    <property type="match status" value="2"/>
</dbReference>
<dbReference type="InterPro" id="IPR029068">
    <property type="entry name" value="Glyas_Bleomycin-R_OHBP_Dase"/>
</dbReference>
<keyword evidence="1" id="KW-0479">Metal-binding</keyword>
<evidence type="ECO:0000259" key="3">
    <source>
        <dbReference type="PROSITE" id="PS51819"/>
    </source>
</evidence>
<dbReference type="AlphaFoldDB" id="A0A1G8GA50"/>
<dbReference type="Proteomes" id="UP000183263">
    <property type="component" value="Unassembled WGS sequence"/>
</dbReference>
<feature type="domain" description="VOC" evidence="3">
    <location>
        <begin position="184"/>
        <end position="299"/>
    </location>
</feature>
<dbReference type="Pfam" id="PF13669">
    <property type="entry name" value="Glyoxalase_4"/>
    <property type="match status" value="1"/>
</dbReference>
<name>A0A1G8GA50_9NOCA</name>
<dbReference type="PANTHER" id="PTHR43048">
    <property type="entry name" value="METHYLMALONYL-COA EPIMERASE"/>
    <property type="match status" value="1"/>
</dbReference>
<dbReference type="SUPFAM" id="SSF54593">
    <property type="entry name" value="Glyoxalase/Bleomycin resistance protein/Dihydroxybiphenyl dioxygenase"/>
    <property type="match status" value="1"/>
</dbReference>
<dbReference type="InterPro" id="IPR051785">
    <property type="entry name" value="MMCE/EMCE_epimerase"/>
</dbReference>
<evidence type="ECO:0000313" key="4">
    <source>
        <dbReference type="EMBL" id="SDH91255.1"/>
    </source>
</evidence>
<sequence>MTSSNVTTPSEPVPAPAPPTVTGVNESTPHRIGVAVPDVDRAVEFFASIVGDSPVRAAADLVRTVAFAPNTDVTLIPVAPDAAFGSPPRVVDVGTNHLCFRVGDIDVAAAYLAEQPGVRVLGDIVTVPDGPIRGNRWIYFRSPWGTLFELQQWPKHPAYQADTSARLFHGQSPADDARLPSLLGLDHTGYSVRDLEATIRYLVDRHGATEVLRTRIDAGRDFMSAQFGIDVEGTSTMAMLVVDDALNIELFEHSVGAQDPPRPPRAPGGNVLALHAQDCAPESAVETEFGIVVGTEFGR</sequence>
<evidence type="ECO:0000256" key="2">
    <source>
        <dbReference type="SAM" id="MobiDB-lite"/>
    </source>
</evidence>
<feature type="compositionally biased region" description="Low complexity" evidence="2">
    <location>
        <begin position="1"/>
        <end position="10"/>
    </location>
</feature>
<dbReference type="PANTHER" id="PTHR43048:SF6">
    <property type="entry name" value="BLR8189 PROTEIN"/>
    <property type="match status" value="1"/>
</dbReference>
<proteinExistence type="predicted"/>
<organism evidence="4 5">
    <name type="scientific">Rhodococcus triatomae</name>
    <dbReference type="NCBI Taxonomy" id="300028"/>
    <lineage>
        <taxon>Bacteria</taxon>
        <taxon>Bacillati</taxon>
        <taxon>Actinomycetota</taxon>
        <taxon>Actinomycetes</taxon>
        <taxon>Mycobacteriales</taxon>
        <taxon>Nocardiaceae</taxon>
        <taxon>Rhodococcus</taxon>
    </lineage>
</organism>
<evidence type="ECO:0000313" key="5">
    <source>
        <dbReference type="Proteomes" id="UP000183263"/>
    </source>
</evidence>
<dbReference type="EMBL" id="FNDN01000004">
    <property type="protein sequence ID" value="SDH91255.1"/>
    <property type="molecule type" value="Genomic_DNA"/>
</dbReference>
<keyword evidence="4" id="KW-0223">Dioxygenase</keyword>
<evidence type="ECO:0000256" key="1">
    <source>
        <dbReference type="ARBA" id="ARBA00022723"/>
    </source>
</evidence>
<dbReference type="GO" id="GO:0046872">
    <property type="term" value="F:metal ion binding"/>
    <property type="evidence" value="ECO:0007669"/>
    <property type="project" value="UniProtKB-KW"/>
</dbReference>
<dbReference type="GO" id="GO:0051213">
    <property type="term" value="F:dioxygenase activity"/>
    <property type="evidence" value="ECO:0007669"/>
    <property type="project" value="UniProtKB-KW"/>
</dbReference>
<keyword evidence="4" id="KW-0560">Oxidoreductase</keyword>